<proteinExistence type="predicted"/>
<name>A0AAD8Q4T6_9PEZI</name>
<sequence length="168" mass="18175">MVVIEAFVCDCGRAVRCRVCMLRRCKKTAGVPAGCAGKLLCESGGRRVVCLVSPAGEGSQWVHAKITEAGAASHPRRVLLLAVRMVSLRRRPEGGTAGDPKGRVTLHLFFALHFHYETQSLRTYEIHTQQLYAYCLGSGNPPSIHHPLSILTSPGSRRQAGSIGRSAL</sequence>
<dbReference type="Proteomes" id="UP001230504">
    <property type="component" value="Unassembled WGS sequence"/>
</dbReference>
<evidence type="ECO:0000256" key="1">
    <source>
        <dbReference type="SAM" id="MobiDB-lite"/>
    </source>
</evidence>
<reference evidence="2" key="1">
    <citation type="submission" date="2021-06" db="EMBL/GenBank/DDBJ databases">
        <title>Comparative genomics, transcriptomics and evolutionary studies reveal genomic signatures of adaptation to plant cell wall in hemibiotrophic fungi.</title>
        <authorList>
            <consortium name="DOE Joint Genome Institute"/>
            <person name="Baroncelli R."/>
            <person name="Diaz J.F."/>
            <person name="Benocci T."/>
            <person name="Peng M."/>
            <person name="Battaglia E."/>
            <person name="Haridas S."/>
            <person name="Andreopoulos W."/>
            <person name="Labutti K."/>
            <person name="Pangilinan J."/>
            <person name="Floch G.L."/>
            <person name="Makela M.R."/>
            <person name="Henrissat B."/>
            <person name="Grigoriev I.V."/>
            <person name="Crouch J.A."/>
            <person name="De Vries R.P."/>
            <person name="Sukno S.A."/>
            <person name="Thon M.R."/>
        </authorList>
    </citation>
    <scope>NUCLEOTIDE SEQUENCE</scope>
    <source>
        <strain evidence="2">CBS 125086</strain>
    </source>
</reference>
<comment type="caution">
    <text evidence="2">The sequence shown here is derived from an EMBL/GenBank/DDBJ whole genome shotgun (WGS) entry which is preliminary data.</text>
</comment>
<accession>A0AAD8Q4T6</accession>
<keyword evidence="3" id="KW-1185">Reference proteome</keyword>
<organism evidence="2 3">
    <name type="scientific">Colletotrichum navitas</name>
    <dbReference type="NCBI Taxonomy" id="681940"/>
    <lineage>
        <taxon>Eukaryota</taxon>
        <taxon>Fungi</taxon>
        <taxon>Dikarya</taxon>
        <taxon>Ascomycota</taxon>
        <taxon>Pezizomycotina</taxon>
        <taxon>Sordariomycetes</taxon>
        <taxon>Hypocreomycetidae</taxon>
        <taxon>Glomerellales</taxon>
        <taxon>Glomerellaceae</taxon>
        <taxon>Colletotrichum</taxon>
        <taxon>Colletotrichum graminicola species complex</taxon>
    </lineage>
</organism>
<dbReference type="EMBL" id="JAHLJV010000014">
    <property type="protein sequence ID" value="KAK1595876.1"/>
    <property type="molecule type" value="Genomic_DNA"/>
</dbReference>
<evidence type="ECO:0000313" key="2">
    <source>
        <dbReference type="EMBL" id="KAK1595876.1"/>
    </source>
</evidence>
<dbReference type="RefSeq" id="XP_060416853.1">
    <property type="nucleotide sequence ID" value="XM_060565242.1"/>
</dbReference>
<dbReference type="AlphaFoldDB" id="A0AAD8Q4T6"/>
<protein>
    <submittedName>
        <fullName evidence="2">Uncharacterized protein</fullName>
    </submittedName>
</protein>
<evidence type="ECO:0000313" key="3">
    <source>
        <dbReference type="Proteomes" id="UP001230504"/>
    </source>
</evidence>
<gene>
    <name evidence="2" type="ORF">LY79DRAFT_95166</name>
</gene>
<feature type="region of interest" description="Disordered" evidence="1">
    <location>
        <begin position="147"/>
        <end position="168"/>
    </location>
</feature>
<dbReference type="GeneID" id="85449482"/>